<proteinExistence type="predicted"/>
<dbReference type="Gene3D" id="3.30.70.270">
    <property type="match status" value="2"/>
</dbReference>
<dbReference type="EMBL" id="BLXT01007728">
    <property type="protein sequence ID" value="GFO41912.1"/>
    <property type="molecule type" value="Genomic_DNA"/>
</dbReference>
<dbReference type="PANTHER" id="PTHR33064">
    <property type="entry name" value="POL PROTEIN"/>
    <property type="match status" value="1"/>
</dbReference>
<accession>A0AAV4DCD8</accession>
<name>A0AAV4DCD8_9GAST</name>
<dbReference type="PANTHER" id="PTHR33064:SF29">
    <property type="entry name" value="PEPTIDASE A2 DOMAIN-CONTAINING PROTEIN-RELATED"/>
    <property type="match status" value="1"/>
</dbReference>
<dbReference type="AlphaFoldDB" id="A0AAV4DCD8"/>
<feature type="transmembrane region" description="Helical" evidence="1">
    <location>
        <begin position="136"/>
        <end position="155"/>
    </location>
</feature>
<keyword evidence="1" id="KW-0472">Membrane</keyword>
<keyword evidence="3" id="KW-1185">Reference proteome</keyword>
<evidence type="ECO:0000256" key="1">
    <source>
        <dbReference type="SAM" id="Phobius"/>
    </source>
</evidence>
<protein>
    <submittedName>
        <fullName evidence="2">Pol polyprotein</fullName>
    </submittedName>
</protein>
<gene>
    <name evidence="2" type="ORF">PoB_006841700</name>
</gene>
<keyword evidence="1" id="KW-1133">Transmembrane helix</keyword>
<comment type="caution">
    <text evidence="2">The sequence shown here is derived from an EMBL/GenBank/DDBJ whole genome shotgun (WGS) entry which is preliminary data.</text>
</comment>
<keyword evidence="1" id="KW-0812">Transmembrane</keyword>
<reference evidence="2 3" key="1">
    <citation type="journal article" date="2021" name="Elife">
        <title>Chloroplast acquisition without the gene transfer in kleptoplastic sea slugs, Plakobranchus ocellatus.</title>
        <authorList>
            <person name="Maeda T."/>
            <person name="Takahashi S."/>
            <person name="Yoshida T."/>
            <person name="Shimamura S."/>
            <person name="Takaki Y."/>
            <person name="Nagai Y."/>
            <person name="Toyoda A."/>
            <person name="Suzuki Y."/>
            <person name="Arimoto A."/>
            <person name="Ishii H."/>
            <person name="Satoh N."/>
            <person name="Nishiyama T."/>
            <person name="Hasebe M."/>
            <person name="Maruyama T."/>
            <person name="Minagawa J."/>
            <person name="Obokata J."/>
            <person name="Shigenobu S."/>
        </authorList>
    </citation>
    <scope>NUCLEOTIDE SEQUENCE [LARGE SCALE GENOMIC DNA]</scope>
</reference>
<organism evidence="2 3">
    <name type="scientific">Plakobranchus ocellatus</name>
    <dbReference type="NCBI Taxonomy" id="259542"/>
    <lineage>
        <taxon>Eukaryota</taxon>
        <taxon>Metazoa</taxon>
        <taxon>Spiralia</taxon>
        <taxon>Lophotrochozoa</taxon>
        <taxon>Mollusca</taxon>
        <taxon>Gastropoda</taxon>
        <taxon>Heterobranchia</taxon>
        <taxon>Euthyneura</taxon>
        <taxon>Panpulmonata</taxon>
        <taxon>Sacoglossa</taxon>
        <taxon>Placobranchoidea</taxon>
        <taxon>Plakobranchidae</taxon>
        <taxon>Plakobranchus</taxon>
    </lineage>
</organism>
<dbReference type="SUPFAM" id="SSF56672">
    <property type="entry name" value="DNA/RNA polymerases"/>
    <property type="match status" value="1"/>
</dbReference>
<sequence length="156" mass="18020">MLVREMDYVVDCVDDLSVHTPTWEDLVSTLRELFRLLQRVNFTIRPTKCVLRARTIDFLNHRLKEGAIGPNDESVEKVRTGPRSKSKKEVRILLGLTGYYEEFISKYAAISAPLSDLVHKGQPNPVTWDGARNDEIFSHFFFVLEILTCMIFIFIV</sequence>
<dbReference type="Proteomes" id="UP000735302">
    <property type="component" value="Unassembled WGS sequence"/>
</dbReference>
<evidence type="ECO:0000313" key="2">
    <source>
        <dbReference type="EMBL" id="GFO41912.1"/>
    </source>
</evidence>
<dbReference type="InterPro" id="IPR043128">
    <property type="entry name" value="Rev_trsase/Diguanyl_cyclase"/>
</dbReference>
<dbReference type="InterPro" id="IPR051320">
    <property type="entry name" value="Viral_Replic_Matur_Polypro"/>
</dbReference>
<dbReference type="InterPro" id="IPR043502">
    <property type="entry name" value="DNA/RNA_pol_sf"/>
</dbReference>
<evidence type="ECO:0000313" key="3">
    <source>
        <dbReference type="Proteomes" id="UP000735302"/>
    </source>
</evidence>